<protein>
    <recommendedName>
        <fullName evidence="9">Sulfhydryl oxidase</fullName>
        <ecNumber evidence="9">1.8.3.2</ecNumber>
    </recommendedName>
</protein>
<evidence type="ECO:0000256" key="5">
    <source>
        <dbReference type="ARBA" id="ARBA00023002"/>
    </source>
</evidence>
<evidence type="ECO:0000313" key="12">
    <source>
        <dbReference type="EMBL" id="KAK8396397.1"/>
    </source>
</evidence>
<keyword evidence="3 9" id="KW-0285">Flavoprotein</keyword>
<dbReference type="PROSITE" id="PS51324">
    <property type="entry name" value="ERV_ALR"/>
    <property type="match status" value="1"/>
</dbReference>
<keyword evidence="7" id="KW-1015">Disulfide bond</keyword>
<dbReference type="InterPro" id="IPR036774">
    <property type="entry name" value="ERV/ALR_sulphydryl_oxid_sf"/>
</dbReference>
<evidence type="ECO:0000256" key="2">
    <source>
        <dbReference type="ARBA" id="ARBA00004569"/>
    </source>
</evidence>
<feature type="domain" description="ERV/ALR sulfhydryl oxidase" evidence="11">
    <location>
        <begin position="117"/>
        <end position="217"/>
    </location>
</feature>
<evidence type="ECO:0000256" key="9">
    <source>
        <dbReference type="RuleBase" id="RU371123"/>
    </source>
</evidence>
<keyword evidence="13" id="KW-1185">Reference proteome</keyword>
<dbReference type="InterPro" id="IPR017905">
    <property type="entry name" value="ERV/ALR_sulphydryl_oxidase"/>
</dbReference>
<evidence type="ECO:0000256" key="3">
    <source>
        <dbReference type="ARBA" id="ARBA00022630"/>
    </source>
</evidence>
<keyword evidence="6" id="KW-0496">Mitochondrion</keyword>
<sequence>MEARRGPADTEPLPASPAKPCRTCVDFRSWMKSQRARGEEEARPGKTNGTTEDGAATATLAAAVATASGAVAATASGSSTCQGSQANSTSSSTSPQKNDVQDEGDPPLWGDAAKYGCPADSLALGHGTWRLLHTMAAYYPNQPSSQQQQDMRSFITLFSKFYPCPPCAEDFREWLKTNTPKVESRSSLSQWFCEAHNEVNRKLEKPLFDCRRVNERWLDGWVDGSCD</sequence>
<proteinExistence type="predicted"/>
<evidence type="ECO:0000256" key="8">
    <source>
        <dbReference type="ARBA" id="ARBA00048864"/>
    </source>
</evidence>
<comment type="subcellular location">
    <subcellularLocation>
        <location evidence="2">Mitochondrion intermembrane space</location>
    </subcellularLocation>
</comment>
<evidence type="ECO:0000256" key="6">
    <source>
        <dbReference type="ARBA" id="ARBA00023128"/>
    </source>
</evidence>
<dbReference type="Pfam" id="PF04777">
    <property type="entry name" value="Evr1_Alr"/>
    <property type="match status" value="1"/>
</dbReference>
<feature type="region of interest" description="Disordered" evidence="10">
    <location>
        <begin position="1"/>
        <end position="55"/>
    </location>
</feature>
<evidence type="ECO:0000259" key="11">
    <source>
        <dbReference type="PROSITE" id="PS51324"/>
    </source>
</evidence>
<name>A0AAW0UCI1_SCYPA</name>
<evidence type="ECO:0000256" key="4">
    <source>
        <dbReference type="ARBA" id="ARBA00022827"/>
    </source>
</evidence>
<evidence type="ECO:0000256" key="10">
    <source>
        <dbReference type="SAM" id="MobiDB-lite"/>
    </source>
</evidence>
<dbReference type="AlphaFoldDB" id="A0AAW0UCI1"/>
<comment type="caution">
    <text evidence="12">The sequence shown here is derived from an EMBL/GenBank/DDBJ whole genome shotgun (WGS) entry which is preliminary data.</text>
</comment>
<accession>A0AAW0UCI1</accession>
<dbReference type="FunFam" id="1.20.120.310:FF:000003">
    <property type="entry name" value="Sulfhydryl oxidase"/>
    <property type="match status" value="1"/>
</dbReference>
<dbReference type="Gene3D" id="1.20.120.310">
    <property type="entry name" value="ERV/ALR sulfhydryl oxidase domain"/>
    <property type="match status" value="1"/>
</dbReference>
<dbReference type="GO" id="GO:0005758">
    <property type="term" value="C:mitochondrial intermembrane space"/>
    <property type="evidence" value="ECO:0007669"/>
    <property type="project" value="UniProtKB-SubCell"/>
</dbReference>
<keyword evidence="5 9" id="KW-0560">Oxidoreductase</keyword>
<reference evidence="12 13" key="1">
    <citation type="submission" date="2023-03" db="EMBL/GenBank/DDBJ databases">
        <title>High-quality genome of Scylla paramamosain provides insights in environmental adaptation.</title>
        <authorList>
            <person name="Zhang L."/>
        </authorList>
    </citation>
    <scope>NUCLEOTIDE SEQUENCE [LARGE SCALE GENOMIC DNA]</scope>
    <source>
        <strain evidence="12">LZ_2023a</strain>
        <tissue evidence="12">Muscle</tissue>
    </source>
</reference>
<dbReference type="EC" id="1.8.3.2" evidence="9"/>
<gene>
    <name evidence="12" type="ORF">O3P69_005443</name>
</gene>
<evidence type="ECO:0000313" key="13">
    <source>
        <dbReference type="Proteomes" id="UP001487740"/>
    </source>
</evidence>
<dbReference type="GO" id="GO:0016971">
    <property type="term" value="F:flavin-dependent sulfhydryl oxidase activity"/>
    <property type="evidence" value="ECO:0007669"/>
    <property type="project" value="InterPro"/>
</dbReference>
<organism evidence="12 13">
    <name type="scientific">Scylla paramamosain</name>
    <name type="common">Mud crab</name>
    <dbReference type="NCBI Taxonomy" id="85552"/>
    <lineage>
        <taxon>Eukaryota</taxon>
        <taxon>Metazoa</taxon>
        <taxon>Ecdysozoa</taxon>
        <taxon>Arthropoda</taxon>
        <taxon>Crustacea</taxon>
        <taxon>Multicrustacea</taxon>
        <taxon>Malacostraca</taxon>
        <taxon>Eumalacostraca</taxon>
        <taxon>Eucarida</taxon>
        <taxon>Decapoda</taxon>
        <taxon>Pleocyemata</taxon>
        <taxon>Brachyura</taxon>
        <taxon>Eubrachyura</taxon>
        <taxon>Portunoidea</taxon>
        <taxon>Portunidae</taxon>
        <taxon>Portuninae</taxon>
        <taxon>Scylla</taxon>
    </lineage>
</organism>
<comment type="cofactor">
    <cofactor evidence="1 9">
        <name>FAD</name>
        <dbReference type="ChEBI" id="CHEBI:57692"/>
    </cofactor>
</comment>
<keyword evidence="4 9" id="KW-0274">FAD</keyword>
<dbReference type="Proteomes" id="UP001487740">
    <property type="component" value="Unassembled WGS sequence"/>
</dbReference>
<dbReference type="GO" id="GO:0050660">
    <property type="term" value="F:flavin adenine dinucleotide binding"/>
    <property type="evidence" value="ECO:0007669"/>
    <property type="project" value="TreeGrafter"/>
</dbReference>
<dbReference type="PANTHER" id="PTHR12645">
    <property type="entry name" value="ALR/ERV"/>
    <property type="match status" value="1"/>
</dbReference>
<dbReference type="InterPro" id="IPR039799">
    <property type="entry name" value="ALR/ERV"/>
</dbReference>
<feature type="region of interest" description="Disordered" evidence="10">
    <location>
        <begin position="76"/>
        <end position="111"/>
    </location>
</feature>
<dbReference type="SUPFAM" id="SSF69000">
    <property type="entry name" value="FAD-dependent thiol oxidase"/>
    <property type="match status" value="1"/>
</dbReference>
<comment type="catalytic activity">
    <reaction evidence="8 9">
        <text>2 R'C(R)SH + O2 = R'C(R)S-S(R)CR' + H2O2</text>
        <dbReference type="Rhea" id="RHEA:17357"/>
        <dbReference type="ChEBI" id="CHEBI:15379"/>
        <dbReference type="ChEBI" id="CHEBI:16240"/>
        <dbReference type="ChEBI" id="CHEBI:16520"/>
        <dbReference type="ChEBI" id="CHEBI:17412"/>
        <dbReference type="EC" id="1.8.3.2"/>
    </reaction>
</comment>
<evidence type="ECO:0000256" key="7">
    <source>
        <dbReference type="ARBA" id="ARBA00023157"/>
    </source>
</evidence>
<dbReference type="PANTHER" id="PTHR12645:SF0">
    <property type="entry name" value="FAD-LINKED SULFHYDRYL OXIDASE ALR"/>
    <property type="match status" value="1"/>
</dbReference>
<dbReference type="EMBL" id="JARAKH010000016">
    <property type="protein sequence ID" value="KAK8396397.1"/>
    <property type="molecule type" value="Genomic_DNA"/>
</dbReference>
<evidence type="ECO:0000256" key="1">
    <source>
        <dbReference type="ARBA" id="ARBA00001974"/>
    </source>
</evidence>